<evidence type="ECO:0000256" key="1">
    <source>
        <dbReference type="SAM" id="MobiDB-lite"/>
    </source>
</evidence>
<evidence type="ECO:0000313" key="2">
    <source>
        <dbReference type="EMBL" id="EAQ98763.1"/>
    </source>
</evidence>
<name>A4A4P2_9GAMM</name>
<sequence>MAQKPTIVVDEDGLLKFEGRNCGNTPIPYMIHELNRMQLEAEGKSEFVSIQERNLEQGEEAAKEQNRENLSDHDT</sequence>
<dbReference type="AlphaFoldDB" id="A4A4P2"/>
<comment type="caution">
    <text evidence="2">The sequence shown here is derived from an EMBL/GenBank/DDBJ whole genome shotgun (WGS) entry which is preliminary data.</text>
</comment>
<dbReference type="EMBL" id="AAOA02000003">
    <property type="protein sequence ID" value="EAQ98763.1"/>
    <property type="molecule type" value="Genomic_DNA"/>
</dbReference>
<reference evidence="2 3" key="1">
    <citation type="journal article" date="2007" name="Proc. Natl. Acad. Sci. U.S.A.">
        <title>Characterization of a marine gammaproteobacterium capable of aerobic anoxygenic photosynthesis.</title>
        <authorList>
            <person name="Fuchs B.M."/>
            <person name="Spring S."/>
            <person name="Teeling H."/>
            <person name="Quast C."/>
            <person name="Wulf J."/>
            <person name="Schattenhofer M."/>
            <person name="Yan S."/>
            <person name="Ferriera S."/>
            <person name="Johnson J."/>
            <person name="Glockner F.O."/>
            <person name="Amann R."/>
        </authorList>
    </citation>
    <scope>NUCLEOTIDE SEQUENCE [LARGE SCALE GENOMIC DNA]</scope>
    <source>
        <strain evidence="2">KT71</strain>
    </source>
</reference>
<dbReference type="HOGENOM" id="CLU_2664797_0_0_6"/>
<dbReference type="Proteomes" id="UP000019205">
    <property type="component" value="Chromosome"/>
</dbReference>
<dbReference type="STRING" id="314285.KT71_09057"/>
<organism evidence="2 3">
    <name type="scientific">Congregibacter litoralis KT71</name>
    <dbReference type="NCBI Taxonomy" id="314285"/>
    <lineage>
        <taxon>Bacteria</taxon>
        <taxon>Pseudomonadati</taxon>
        <taxon>Pseudomonadota</taxon>
        <taxon>Gammaproteobacteria</taxon>
        <taxon>Cellvibrionales</taxon>
        <taxon>Halieaceae</taxon>
        <taxon>Congregibacter</taxon>
    </lineage>
</organism>
<reference evidence="2 3" key="2">
    <citation type="journal article" date="2009" name="PLoS ONE">
        <title>The photosynthetic apparatus and its regulation in the aerobic gammaproteobacterium Congregibacter litoralis gen. nov., sp. nov.</title>
        <authorList>
            <person name="Spring S."/>
            <person name="Lunsdorf H."/>
            <person name="Fuchs B.M."/>
            <person name="Tindall B.J."/>
        </authorList>
    </citation>
    <scope>NUCLEOTIDE SEQUENCE [LARGE SCALE GENOMIC DNA]</scope>
    <source>
        <strain evidence="2">KT71</strain>
    </source>
</reference>
<proteinExistence type="predicted"/>
<feature type="region of interest" description="Disordered" evidence="1">
    <location>
        <begin position="53"/>
        <end position="75"/>
    </location>
</feature>
<protein>
    <submittedName>
        <fullName evidence="2">Uncharacterized protein</fullName>
    </submittedName>
</protein>
<keyword evidence="3" id="KW-1185">Reference proteome</keyword>
<gene>
    <name evidence="2" type="ORF">KT71_09057</name>
</gene>
<accession>A4A4P2</accession>
<evidence type="ECO:0000313" key="3">
    <source>
        <dbReference type="Proteomes" id="UP000019205"/>
    </source>
</evidence>